<sequence length="141" mass="15469">MPNDPGLPDLAEQLNHLFTSVRTAQGQPRWNNETASLEIARTGLTMSSAYLSQLRNGKRLNPSARHLAALADLFGVPMEYFFDPGRRSVIDDDLQLLTALRDTGARRLALHAQGLSPASVENVLGIIDQLRRLENLPATPA</sequence>
<accession>A0A1H0NLG8</accession>
<dbReference type="InterPro" id="IPR010982">
    <property type="entry name" value="Lambda_DNA-bd_dom_sf"/>
</dbReference>
<reference evidence="2 3" key="1">
    <citation type="submission" date="2016-10" db="EMBL/GenBank/DDBJ databases">
        <authorList>
            <person name="de Groot N.N."/>
        </authorList>
    </citation>
    <scope>NUCLEOTIDE SEQUENCE [LARGE SCALE GENOMIC DNA]</scope>
    <source>
        <strain evidence="3">P4-7,KCTC 19426,CECT 7604</strain>
    </source>
</reference>
<organism evidence="2 3">
    <name type="scientific">Nakamurella panacisegetis</name>
    <dbReference type="NCBI Taxonomy" id="1090615"/>
    <lineage>
        <taxon>Bacteria</taxon>
        <taxon>Bacillati</taxon>
        <taxon>Actinomycetota</taxon>
        <taxon>Actinomycetes</taxon>
        <taxon>Nakamurellales</taxon>
        <taxon>Nakamurellaceae</taxon>
        <taxon>Nakamurella</taxon>
    </lineage>
</organism>
<name>A0A1H0NLG8_9ACTN</name>
<gene>
    <name evidence="2" type="ORF">SAMN04515671_2397</name>
</gene>
<keyword evidence="3" id="KW-1185">Reference proteome</keyword>
<feature type="domain" description="HTH cro/C1-type" evidence="1">
    <location>
        <begin position="46"/>
        <end position="81"/>
    </location>
</feature>
<dbReference type="CDD" id="cd00093">
    <property type="entry name" value="HTH_XRE"/>
    <property type="match status" value="1"/>
</dbReference>
<evidence type="ECO:0000313" key="3">
    <source>
        <dbReference type="Proteomes" id="UP000198741"/>
    </source>
</evidence>
<dbReference type="Proteomes" id="UP000198741">
    <property type="component" value="Chromosome I"/>
</dbReference>
<evidence type="ECO:0000313" key="2">
    <source>
        <dbReference type="EMBL" id="SDO93275.1"/>
    </source>
</evidence>
<evidence type="ECO:0000259" key="1">
    <source>
        <dbReference type="PROSITE" id="PS50943"/>
    </source>
</evidence>
<dbReference type="STRING" id="1090615.SAMN04515671_2397"/>
<dbReference type="PROSITE" id="PS50943">
    <property type="entry name" value="HTH_CROC1"/>
    <property type="match status" value="1"/>
</dbReference>
<dbReference type="Gene3D" id="1.10.260.40">
    <property type="entry name" value="lambda repressor-like DNA-binding domains"/>
    <property type="match status" value="1"/>
</dbReference>
<dbReference type="GO" id="GO:0003677">
    <property type="term" value="F:DNA binding"/>
    <property type="evidence" value="ECO:0007669"/>
    <property type="project" value="InterPro"/>
</dbReference>
<dbReference type="AlphaFoldDB" id="A0A1H0NLG8"/>
<proteinExistence type="predicted"/>
<dbReference type="EMBL" id="LT629710">
    <property type="protein sequence ID" value="SDO93275.1"/>
    <property type="molecule type" value="Genomic_DNA"/>
</dbReference>
<protein>
    <submittedName>
        <fullName evidence="2">Transcriptional regulator, contains XRE-family HTH domain</fullName>
    </submittedName>
</protein>
<dbReference type="SUPFAM" id="SSF47413">
    <property type="entry name" value="lambda repressor-like DNA-binding domains"/>
    <property type="match status" value="1"/>
</dbReference>
<dbReference type="InterPro" id="IPR001387">
    <property type="entry name" value="Cro/C1-type_HTH"/>
</dbReference>
<dbReference type="RefSeq" id="WP_090476139.1">
    <property type="nucleotide sequence ID" value="NZ_LT629710.1"/>
</dbReference>
<dbReference type="OrthoDB" id="2679623at2"/>